<dbReference type="STRING" id="121845.A0A3Q0ITP5"/>
<feature type="region of interest" description="Disordered" evidence="3">
    <location>
        <begin position="390"/>
        <end position="443"/>
    </location>
</feature>
<dbReference type="PANTHER" id="PTHR12236">
    <property type="entry name" value="STRUCTURAL CONTITUENT OF CUTICLE"/>
    <property type="match status" value="1"/>
</dbReference>
<name>A0A3Q0ITP5_DIACI</name>
<evidence type="ECO:0000256" key="3">
    <source>
        <dbReference type="SAM" id="MobiDB-lite"/>
    </source>
</evidence>
<feature type="compositionally biased region" description="Polar residues" evidence="3">
    <location>
        <begin position="390"/>
        <end position="400"/>
    </location>
</feature>
<feature type="region of interest" description="Disordered" evidence="3">
    <location>
        <begin position="165"/>
        <end position="203"/>
    </location>
</feature>
<evidence type="ECO:0000313" key="4">
    <source>
        <dbReference type="Proteomes" id="UP000079169"/>
    </source>
</evidence>
<dbReference type="GO" id="GO:0005615">
    <property type="term" value="C:extracellular space"/>
    <property type="evidence" value="ECO:0007669"/>
    <property type="project" value="TreeGrafter"/>
</dbReference>
<dbReference type="GO" id="GO:0031012">
    <property type="term" value="C:extracellular matrix"/>
    <property type="evidence" value="ECO:0007669"/>
    <property type="project" value="TreeGrafter"/>
</dbReference>
<dbReference type="GO" id="GO:0042302">
    <property type="term" value="F:structural constituent of cuticle"/>
    <property type="evidence" value="ECO:0007669"/>
    <property type="project" value="UniProtKB-UniRule"/>
</dbReference>
<dbReference type="RefSeq" id="XP_026679629.1">
    <property type="nucleotide sequence ID" value="XM_026823828.1"/>
</dbReference>
<dbReference type="GeneID" id="113467583"/>
<evidence type="ECO:0000256" key="2">
    <source>
        <dbReference type="PROSITE-ProRule" id="PRU00497"/>
    </source>
</evidence>
<keyword evidence="4" id="KW-1185">Reference proteome</keyword>
<feature type="compositionally biased region" description="Acidic residues" evidence="3">
    <location>
        <begin position="170"/>
        <end position="195"/>
    </location>
</feature>
<organism evidence="4 5">
    <name type="scientific">Diaphorina citri</name>
    <name type="common">Asian citrus psyllid</name>
    <dbReference type="NCBI Taxonomy" id="121845"/>
    <lineage>
        <taxon>Eukaryota</taxon>
        <taxon>Metazoa</taxon>
        <taxon>Ecdysozoa</taxon>
        <taxon>Arthropoda</taxon>
        <taxon>Hexapoda</taxon>
        <taxon>Insecta</taxon>
        <taxon>Pterygota</taxon>
        <taxon>Neoptera</taxon>
        <taxon>Paraneoptera</taxon>
        <taxon>Hemiptera</taxon>
        <taxon>Sternorrhyncha</taxon>
        <taxon>Psylloidea</taxon>
        <taxon>Psyllidae</taxon>
        <taxon>Diaphorininae</taxon>
        <taxon>Diaphorina</taxon>
    </lineage>
</organism>
<accession>A0A3Q0ITP5</accession>
<dbReference type="PROSITE" id="PS51155">
    <property type="entry name" value="CHIT_BIND_RR_2"/>
    <property type="match status" value="1"/>
</dbReference>
<evidence type="ECO:0000313" key="5">
    <source>
        <dbReference type="RefSeq" id="XP_026679629.1"/>
    </source>
</evidence>
<dbReference type="Proteomes" id="UP000079169">
    <property type="component" value="Unplaced"/>
</dbReference>
<proteinExistence type="predicted"/>
<dbReference type="InterPro" id="IPR051217">
    <property type="entry name" value="Insect_Cuticle_Struc_Prot"/>
</dbReference>
<dbReference type="Pfam" id="PF00379">
    <property type="entry name" value="Chitin_bind_4"/>
    <property type="match status" value="1"/>
</dbReference>
<dbReference type="AlphaFoldDB" id="A0A3Q0ITP5"/>
<dbReference type="PaxDb" id="121845-A0A3Q0ITP5"/>
<dbReference type="InterPro" id="IPR000618">
    <property type="entry name" value="Insect_cuticle"/>
</dbReference>
<dbReference type="KEGG" id="dci:113467583"/>
<protein>
    <submittedName>
        <fullName evidence="5">Apoptotic chromatin condensation inducer in the nucleus-like</fullName>
    </submittedName>
</protein>
<evidence type="ECO:0000256" key="1">
    <source>
        <dbReference type="ARBA" id="ARBA00022460"/>
    </source>
</evidence>
<sequence length="443" mass="50706">MCDTPLDITVEYPRYKYGYSVHDPKTKDIKSAWEHRDGDVTHGEYSLVEPDGAIRIVKYTVNKNEGFRAVVDRIPPPQSSKDSMSFGPNFSSEKSSFGAFNDDKFQSYYNPPARNYEFNKGHYQVPNVKDFHLQNQKQFSPPSTEFQDFSAELKNNKNPSFQFFSQQKEESEEDEDDSEEEEGDDEDGKENEDEKENIVKQVAPVQTDVPRYNFQSHNLPDVSDQYKIPPFDFNEALNKPYQNFNQNQQRAGFGFTPVQPPFRASQRDFSQPGFQELVVRPNPPTLQYNTGLISPVAYFQQPATGKTASYQSINYNTPTELSHTVIHNPNQHNNVQPSPLQQLQPQDINMAKHLPYYGDTYYSAPNGNYKYSQPEVQTPVGKVLQSLNTPPAHSFPSTSHLLIPPKEKLPNYNENQNAQINLPPPGTPISHSHHHEGEFDRYD</sequence>
<reference evidence="5" key="1">
    <citation type="submission" date="2025-08" db="UniProtKB">
        <authorList>
            <consortium name="RefSeq"/>
        </authorList>
    </citation>
    <scope>IDENTIFICATION</scope>
</reference>
<dbReference type="PANTHER" id="PTHR12236:SF95">
    <property type="entry name" value="CUTICULAR PROTEIN 76BD, ISOFORM C-RELATED"/>
    <property type="match status" value="1"/>
</dbReference>
<gene>
    <name evidence="5" type="primary">LOC113467583</name>
</gene>
<keyword evidence="1 2" id="KW-0193">Cuticle</keyword>